<dbReference type="EMBL" id="AZXY01000005">
    <property type="protein sequence ID" value="KSZ58462.1"/>
    <property type="molecule type" value="Genomic_DNA"/>
</dbReference>
<gene>
    <name evidence="2" type="ORF">Z045_11200</name>
</gene>
<name>A0A0V9UKG3_9NOCA</name>
<proteinExistence type="predicted"/>
<dbReference type="AlphaFoldDB" id="A0A0V9UKG3"/>
<evidence type="ECO:0000313" key="3">
    <source>
        <dbReference type="Proteomes" id="UP000053060"/>
    </source>
</evidence>
<protein>
    <submittedName>
        <fullName evidence="2">Uncharacterized protein</fullName>
    </submittedName>
</protein>
<accession>A0A0V9UKG3</accession>
<reference evidence="2 3" key="2">
    <citation type="journal article" date="2016" name="Genome Announc.">
        <title>Draft Genome Sequence of a Versatile Hydrocarbon-Degrading Bacterium, Rhodococcus pyridinivorans Strain KG-16, Collected from Oil Fields in India.</title>
        <authorList>
            <person name="Aggarwal R.K."/>
            <person name="Dawar C."/>
            <person name="Phanindranath R."/>
            <person name="Mutnuri L."/>
            <person name="Dayal A.M."/>
        </authorList>
    </citation>
    <scope>NUCLEOTIDE SEQUENCE [LARGE SCALE GENOMIC DNA]</scope>
    <source>
        <strain evidence="2 3">KG-16</strain>
    </source>
</reference>
<feature type="chain" id="PRO_5006898478" evidence="1">
    <location>
        <begin position="33"/>
        <end position="275"/>
    </location>
</feature>
<dbReference type="RefSeq" id="WP_060651934.1">
    <property type="nucleotide sequence ID" value="NZ_AZXY01000005.1"/>
</dbReference>
<keyword evidence="1" id="KW-0732">Signal</keyword>
<reference evidence="3" key="1">
    <citation type="submission" date="2015-01" db="EMBL/GenBank/DDBJ databases">
        <title>Draft genome sequence of Rhodococcus pyridinivorans strain KG-16, a hydrocarbon-degrading bacterium.</title>
        <authorList>
            <person name="Aggarwal R.K."/>
            <person name="Dawar C."/>
        </authorList>
    </citation>
    <scope>NUCLEOTIDE SEQUENCE [LARGE SCALE GENOMIC DNA]</scope>
    <source>
        <strain evidence="3">KG-16</strain>
    </source>
</reference>
<evidence type="ECO:0000256" key="1">
    <source>
        <dbReference type="SAM" id="SignalP"/>
    </source>
</evidence>
<dbReference type="PATRIC" id="fig|1441730.3.peg.2328"/>
<dbReference type="Proteomes" id="UP000053060">
    <property type="component" value="Unassembled WGS sequence"/>
</dbReference>
<comment type="caution">
    <text evidence="2">The sequence shown here is derived from an EMBL/GenBank/DDBJ whole genome shotgun (WGS) entry which is preliminary data.</text>
</comment>
<sequence length="275" mass="27833">MSRRHRNRMRRISAAAALTVAAGLALPTVAVAEPAPAEPAPPAEAPAASPLVSSLEALRALPGVDPTTLAAAEAIANARGSAVDAAEATPLGAYEDGMEFLRRLGVEPFLYPTGAPFCTADGDLPLGTVPAVAGALPGPWPNRSLSPLPGTLNVVAPGETLFAFVPVGLEEDADTSGIQLAWFNVNTFQGGFVPMGTPEEAAAGAIPAGVPEDLRGLVEQAITTFIADTLPLGGVRVAPVETGSGTVLSAVFGNVRNGDAQCFFLPTIGIVDVPA</sequence>
<organism evidence="2 3">
    <name type="scientific">Rhodococcus pyridinivorans KG-16</name>
    <dbReference type="NCBI Taxonomy" id="1441730"/>
    <lineage>
        <taxon>Bacteria</taxon>
        <taxon>Bacillati</taxon>
        <taxon>Actinomycetota</taxon>
        <taxon>Actinomycetes</taxon>
        <taxon>Mycobacteriales</taxon>
        <taxon>Nocardiaceae</taxon>
        <taxon>Rhodococcus</taxon>
    </lineage>
</organism>
<evidence type="ECO:0000313" key="2">
    <source>
        <dbReference type="EMBL" id="KSZ58462.1"/>
    </source>
</evidence>
<dbReference type="GeneID" id="86864542"/>
<feature type="signal peptide" evidence="1">
    <location>
        <begin position="1"/>
        <end position="32"/>
    </location>
</feature>